<name>A0A645EQN5_9ZZZZ</name>
<accession>A0A645EQN5</accession>
<organism evidence="1">
    <name type="scientific">bioreactor metagenome</name>
    <dbReference type="NCBI Taxonomy" id="1076179"/>
    <lineage>
        <taxon>unclassified sequences</taxon>
        <taxon>metagenomes</taxon>
        <taxon>ecological metagenomes</taxon>
    </lineage>
</organism>
<reference evidence="1" key="1">
    <citation type="submission" date="2019-08" db="EMBL/GenBank/DDBJ databases">
        <authorList>
            <person name="Kucharzyk K."/>
            <person name="Murdoch R.W."/>
            <person name="Higgins S."/>
            <person name="Loffler F."/>
        </authorList>
    </citation>
    <scope>NUCLEOTIDE SEQUENCE</scope>
</reference>
<sequence length="49" mass="5890">MHYKNYTSFKIQYKSLVNTGLRKIERTLHLDYNLITCNQACIMTVDYMI</sequence>
<evidence type="ECO:0000313" key="1">
    <source>
        <dbReference type="EMBL" id="MPN04331.1"/>
    </source>
</evidence>
<dbReference type="EMBL" id="VSSQ01050252">
    <property type="protein sequence ID" value="MPN04331.1"/>
    <property type="molecule type" value="Genomic_DNA"/>
</dbReference>
<proteinExistence type="predicted"/>
<protein>
    <submittedName>
        <fullName evidence="1">Uncharacterized protein</fullName>
    </submittedName>
</protein>
<gene>
    <name evidence="1" type="ORF">SDC9_151568</name>
</gene>
<dbReference type="AlphaFoldDB" id="A0A645EQN5"/>
<comment type="caution">
    <text evidence="1">The sequence shown here is derived from an EMBL/GenBank/DDBJ whole genome shotgun (WGS) entry which is preliminary data.</text>
</comment>